<dbReference type="Gene3D" id="3.40.50.1820">
    <property type="entry name" value="alpha/beta hydrolase"/>
    <property type="match status" value="1"/>
</dbReference>
<evidence type="ECO:0000313" key="1">
    <source>
        <dbReference type="EMBL" id="GEB18853.1"/>
    </source>
</evidence>
<dbReference type="InterPro" id="IPR029058">
    <property type="entry name" value="AB_hydrolase_fold"/>
</dbReference>
<keyword evidence="2" id="KW-1185">Reference proteome</keyword>
<dbReference type="PANTHER" id="PTHR36513:SF1">
    <property type="entry name" value="TRANSMEMBRANE PROTEIN"/>
    <property type="match status" value="1"/>
</dbReference>
<accession>A0A4Y3NCA6</accession>
<dbReference type="AlphaFoldDB" id="A0A4Y3NCA6"/>
<name>A0A4Y3NCA6_PAEAU</name>
<dbReference type="SUPFAM" id="SSF53474">
    <property type="entry name" value="alpha/beta-Hydrolases"/>
    <property type="match status" value="1"/>
</dbReference>
<dbReference type="Pfam" id="PF05990">
    <property type="entry name" value="DUF900"/>
    <property type="match status" value="1"/>
</dbReference>
<reference evidence="1 2" key="1">
    <citation type="submission" date="2019-06" db="EMBL/GenBank/DDBJ databases">
        <title>Whole genome shotgun sequence of Paenarthrobacter aurescens NBRC 12136.</title>
        <authorList>
            <person name="Hosoyama A."/>
            <person name="Uohara A."/>
            <person name="Ohji S."/>
            <person name="Ichikawa N."/>
        </authorList>
    </citation>
    <scope>NUCLEOTIDE SEQUENCE [LARGE SCALE GENOMIC DNA]</scope>
    <source>
        <strain evidence="1 2">NBRC 12136</strain>
    </source>
</reference>
<evidence type="ECO:0008006" key="3">
    <source>
        <dbReference type="Google" id="ProtNLM"/>
    </source>
</evidence>
<gene>
    <name evidence="1" type="ORF">AAU01_16080</name>
</gene>
<sequence>MTLLGIQTFECGEQFAAALSAELDSYPTQERTALVYVHGYNTSFKQAAIRAAQIGFDLDVEGITALYSWPSFAKPLAYVGDQNSADDSEEAFADFLRLLCKDTGATKVNLVVHSMGNRLLGRSIQELARSTVNDKVRFGAIILAAPDVDVPLFRRLATAYPAISDRTTMYVSKWDGALALAKALQTSDRAGFSPPVTVLPDIDTVQVRSFDLSTFGHGYYAKARGVIADMQSVLLGLGQNQERIQMRAEPPSDDVFWAIP</sequence>
<comment type="caution">
    <text evidence="1">The sequence shown here is derived from an EMBL/GenBank/DDBJ whole genome shotgun (WGS) entry which is preliminary data.</text>
</comment>
<dbReference type="Proteomes" id="UP000317715">
    <property type="component" value="Unassembled WGS sequence"/>
</dbReference>
<dbReference type="InterPro" id="IPR010297">
    <property type="entry name" value="DUF900_hydrolase"/>
</dbReference>
<organism evidence="1 2">
    <name type="scientific">Paenarthrobacter aurescens</name>
    <name type="common">Arthrobacter aurescens</name>
    <dbReference type="NCBI Taxonomy" id="43663"/>
    <lineage>
        <taxon>Bacteria</taxon>
        <taxon>Bacillati</taxon>
        <taxon>Actinomycetota</taxon>
        <taxon>Actinomycetes</taxon>
        <taxon>Micrococcales</taxon>
        <taxon>Micrococcaceae</taxon>
        <taxon>Paenarthrobacter</taxon>
    </lineage>
</organism>
<protein>
    <recommendedName>
        <fullName evidence="3">Alpha/beta hydrolase</fullName>
    </recommendedName>
</protein>
<dbReference type="PANTHER" id="PTHR36513">
    <property type="entry name" value="ABC TRANSMEMBRANE TYPE-1 DOMAIN-CONTAINING PROTEIN"/>
    <property type="match status" value="1"/>
</dbReference>
<dbReference type="EMBL" id="BJMD01000008">
    <property type="protein sequence ID" value="GEB18853.1"/>
    <property type="molecule type" value="Genomic_DNA"/>
</dbReference>
<proteinExistence type="predicted"/>
<evidence type="ECO:0000313" key="2">
    <source>
        <dbReference type="Proteomes" id="UP000317715"/>
    </source>
</evidence>